<dbReference type="GeneID" id="39599064"/>
<dbReference type="InterPro" id="IPR011990">
    <property type="entry name" value="TPR-like_helical_dom_sf"/>
</dbReference>
<feature type="compositionally biased region" description="Polar residues" evidence="1">
    <location>
        <begin position="121"/>
        <end position="139"/>
    </location>
</feature>
<evidence type="ECO:0008006" key="4">
    <source>
        <dbReference type="Google" id="ProtNLM"/>
    </source>
</evidence>
<dbReference type="RefSeq" id="XP_028487125.1">
    <property type="nucleotide sequence ID" value="XM_028629787.1"/>
</dbReference>
<evidence type="ECO:0000313" key="2">
    <source>
        <dbReference type="EMBL" id="RWQ97480.1"/>
    </source>
</evidence>
<name>A0A443I098_BYSSP</name>
<evidence type="ECO:0000313" key="3">
    <source>
        <dbReference type="Proteomes" id="UP000283841"/>
    </source>
</evidence>
<dbReference type="Gene3D" id="1.25.40.10">
    <property type="entry name" value="Tetratricopeptide repeat domain"/>
    <property type="match status" value="1"/>
</dbReference>
<comment type="caution">
    <text evidence="2">The sequence shown here is derived from an EMBL/GenBank/DDBJ whole genome shotgun (WGS) entry which is preliminary data.</text>
</comment>
<accession>A0A443I098</accession>
<proteinExistence type="predicted"/>
<dbReference type="Proteomes" id="UP000283841">
    <property type="component" value="Unassembled WGS sequence"/>
</dbReference>
<feature type="region of interest" description="Disordered" evidence="1">
    <location>
        <begin position="87"/>
        <end position="180"/>
    </location>
</feature>
<dbReference type="STRING" id="264951.A0A443I098"/>
<organism evidence="2 3">
    <name type="scientific">Byssochlamys spectabilis</name>
    <name type="common">Paecilomyces variotii</name>
    <dbReference type="NCBI Taxonomy" id="264951"/>
    <lineage>
        <taxon>Eukaryota</taxon>
        <taxon>Fungi</taxon>
        <taxon>Dikarya</taxon>
        <taxon>Ascomycota</taxon>
        <taxon>Pezizomycotina</taxon>
        <taxon>Eurotiomycetes</taxon>
        <taxon>Eurotiomycetidae</taxon>
        <taxon>Eurotiales</taxon>
        <taxon>Thermoascaceae</taxon>
        <taxon>Paecilomyces</taxon>
    </lineage>
</organism>
<dbReference type="VEuPathDB" id="FungiDB:C8Q69DRAFT_455585"/>
<gene>
    <name evidence="2" type="ORF">C8Q69DRAFT_455585</name>
</gene>
<evidence type="ECO:0000256" key="1">
    <source>
        <dbReference type="SAM" id="MobiDB-lite"/>
    </source>
</evidence>
<protein>
    <recommendedName>
        <fullName evidence="4">Pentatricopeptide repeat protein</fullName>
    </recommendedName>
</protein>
<dbReference type="AlphaFoldDB" id="A0A443I098"/>
<dbReference type="EMBL" id="RCNU01000002">
    <property type="protein sequence ID" value="RWQ97480.1"/>
    <property type="molecule type" value="Genomic_DNA"/>
</dbReference>
<reference evidence="2 3" key="1">
    <citation type="journal article" date="2018" name="Front. Microbiol.">
        <title>Genomic and genetic insights into a cosmopolitan fungus, Paecilomyces variotii (Eurotiales).</title>
        <authorList>
            <person name="Urquhart A.S."/>
            <person name="Mondo S.J."/>
            <person name="Makela M.R."/>
            <person name="Hane J.K."/>
            <person name="Wiebenga A."/>
            <person name="He G."/>
            <person name="Mihaltcheva S."/>
            <person name="Pangilinan J."/>
            <person name="Lipzen A."/>
            <person name="Barry K."/>
            <person name="de Vries R.P."/>
            <person name="Grigoriev I.V."/>
            <person name="Idnurm A."/>
        </authorList>
    </citation>
    <scope>NUCLEOTIDE SEQUENCE [LARGE SCALE GENOMIC DNA]</scope>
    <source>
        <strain evidence="2 3">CBS 101075</strain>
    </source>
</reference>
<feature type="compositionally biased region" description="Basic and acidic residues" evidence="1">
    <location>
        <begin position="105"/>
        <end position="119"/>
    </location>
</feature>
<sequence length="867" mass="98411">MFSRSQPCLRSRRISAALDSVAVASNEPPLLFLYPRWFTASTRNDRPAASINTHRLGSDDRRPSASFLSSRCCPKCRLPTATSTRRWLSSAAPLSSPGVAQEESNDTKTEASIAHDEGQGKVSSTILDDGLRQTSTTNHGAPADDVSTPRAEPNTDSATSPPPSAVDLRPVSEQTSSEQLVRRVVGATARGRRARTRQNSTTKSTENRPVHFRRQIFVNLVKRLSATERKKLRYGRHVTKYATQRRQWRKRVHWTDLVQRLDDLEHDTRVWSKHVRHKVLHLPEETVALMGGMLRMEENIWHVPIHNGCQIRVLDPAESEGLHRKVIITGTKRVIELVESGILKAQIRQERGDPLVEVQKPLVPIVPSVEAMRRRGLTVPLIRGVWVRGVDRTRAKQDALEPVRADEIPKPSPFTVKKFAEYVEDIVTSVDLQPLQKDAYDNAEVSHVEMVEKMLVALFYDEANQKFVSTGAANMALDYLCKHEFLSSARRVLAKCESVATADTYNIFLQSAADRQDLNVFHYILHSMARLHVQPNDKTWIAFLRCIVSPNIKAKVMHHMESKGLLARSETLRSALQLTVHDSLVMHLERGGKVSEFIEMLNQYYGPKWQSALIINQMFRQLLAKKDTSTMLQLAEICEAQRLPVDGMTLRLMITFFSSDIQKALWFLFRYTNPYRHRINPKAVEKLFLIAFKNRSLNVCRVLWRYACTKGSVSRKMKDAVVKSAVRNQIKEDGNPITNMWEFNSGKVIIGLELGQEHEIGLPGEIMGLVPSGFEDSPAASLVGYRPTESDRQRQKDLALALVKRDMEAGPMYRLAEPLRFLLEAAAVLDNQWNHTPRPLSWFLQNAIRVPIEKRVYVAEGYSKYYS</sequence>
<keyword evidence="3" id="KW-1185">Reference proteome</keyword>